<keyword evidence="4" id="KW-1133">Transmembrane helix</keyword>
<name>A0A4V1IRH2_9FUNG</name>
<feature type="compositionally biased region" description="Polar residues" evidence="3">
    <location>
        <begin position="919"/>
        <end position="929"/>
    </location>
</feature>
<feature type="chain" id="PRO_5020721499" description="SH3 domain-containing protein" evidence="5">
    <location>
        <begin position="24"/>
        <end position="1066"/>
    </location>
</feature>
<keyword evidence="4" id="KW-0812">Transmembrane</keyword>
<proteinExistence type="predicted"/>
<evidence type="ECO:0000256" key="1">
    <source>
        <dbReference type="ARBA" id="ARBA00022443"/>
    </source>
</evidence>
<dbReference type="Pfam" id="PF14604">
    <property type="entry name" value="SH3_9"/>
    <property type="match status" value="1"/>
</dbReference>
<feature type="region of interest" description="Disordered" evidence="3">
    <location>
        <begin position="351"/>
        <end position="373"/>
    </location>
</feature>
<reference evidence="8" key="1">
    <citation type="journal article" date="2018" name="Nat. Microbiol.">
        <title>Leveraging single-cell genomics to expand the fungal tree of life.</title>
        <authorList>
            <person name="Ahrendt S.R."/>
            <person name="Quandt C.A."/>
            <person name="Ciobanu D."/>
            <person name="Clum A."/>
            <person name="Salamov A."/>
            <person name="Andreopoulos B."/>
            <person name="Cheng J.F."/>
            <person name="Woyke T."/>
            <person name="Pelin A."/>
            <person name="Henrissat B."/>
            <person name="Reynolds N.K."/>
            <person name="Benny G.L."/>
            <person name="Smith M.E."/>
            <person name="James T.Y."/>
            <person name="Grigoriev I.V."/>
        </authorList>
    </citation>
    <scope>NUCLEOTIDE SEQUENCE [LARGE SCALE GENOMIC DNA]</scope>
</reference>
<evidence type="ECO:0000259" key="6">
    <source>
        <dbReference type="PROSITE" id="PS50002"/>
    </source>
</evidence>
<feature type="compositionally biased region" description="Low complexity" evidence="3">
    <location>
        <begin position="497"/>
        <end position="513"/>
    </location>
</feature>
<feature type="region of interest" description="Disordered" evidence="3">
    <location>
        <begin position="1047"/>
        <end position="1066"/>
    </location>
</feature>
<feature type="compositionally biased region" description="Polar residues" evidence="3">
    <location>
        <begin position="879"/>
        <end position="902"/>
    </location>
</feature>
<evidence type="ECO:0000256" key="3">
    <source>
        <dbReference type="SAM" id="MobiDB-lite"/>
    </source>
</evidence>
<feature type="compositionally biased region" description="Polar residues" evidence="3">
    <location>
        <begin position="769"/>
        <end position="781"/>
    </location>
</feature>
<dbReference type="InterPro" id="IPR001452">
    <property type="entry name" value="SH3_domain"/>
</dbReference>
<organism evidence="7 8">
    <name type="scientific">Blyttiomyces helicus</name>
    <dbReference type="NCBI Taxonomy" id="388810"/>
    <lineage>
        <taxon>Eukaryota</taxon>
        <taxon>Fungi</taxon>
        <taxon>Fungi incertae sedis</taxon>
        <taxon>Chytridiomycota</taxon>
        <taxon>Chytridiomycota incertae sedis</taxon>
        <taxon>Chytridiomycetes</taxon>
        <taxon>Chytridiomycetes incertae sedis</taxon>
        <taxon>Blyttiomyces</taxon>
    </lineage>
</organism>
<dbReference type="EMBL" id="KZ995752">
    <property type="protein sequence ID" value="RKO90047.1"/>
    <property type="molecule type" value="Genomic_DNA"/>
</dbReference>
<feature type="region of interest" description="Disordered" evidence="3">
    <location>
        <begin position="844"/>
        <end position="935"/>
    </location>
</feature>
<accession>A0A4V1IRH2</accession>
<feature type="signal peptide" evidence="5">
    <location>
        <begin position="1"/>
        <end position="23"/>
    </location>
</feature>
<dbReference type="Proteomes" id="UP000269721">
    <property type="component" value="Unassembled WGS sequence"/>
</dbReference>
<feature type="transmembrane region" description="Helical" evidence="4">
    <location>
        <begin position="307"/>
        <end position="328"/>
    </location>
</feature>
<feature type="compositionally biased region" description="Low complexity" evidence="3">
    <location>
        <begin position="1053"/>
        <end position="1066"/>
    </location>
</feature>
<dbReference type="PROSITE" id="PS50002">
    <property type="entry name" value="SH3"/>
    <property type="match status" value="1"/>
</dbReference>
<dbReference type="Gene3D" id="2.30.30.40">
    <property type="entry name" value="SH3 Domains"/>
    <property type="match status" value="1"/>
</dbReference>
<evidence type="ECO:0000256" key="4">
    <source>
        <dbReference type="SAM" id="Phobius"/>
    </source>
</evidence>
<feature type="transmembrane region" description="Helical" evidence="4">
    <location>
        <begin position="278"/>
        <end position="295"/>
    </location>
</feature>
<gene>
    <name evidence="7" type="ORF">BDK51DRAFT_26833</name>
</gene>
<feature type="region of interest" description="Disordered" evidence="3">
    <location>
        <begin position="47"/>
        <end position="231"/>
    </location>
</feature>
<sequence length="1066" mass="100753">MHPLPSRLAAAALLLNAPLLVTAIPAPAPAPHNCILYPWWPPCQHHTPQIGPSPSPTPSDVTSGDGDGDGDGDQTTVSSSGGGPQPTEAGGGVPIGGPAQSGGLGGLPSPTGGGAANTAGGNGGSPTPAVGSTPLPAGSGNGQAGGAVGGGTPPPVGGGNGQAGGAVGGGGGQAGQSGGSNQPGSASGSANGGSVTVSPGSGPTVSGHGSLPGPTPTAPPSGVPVGPVTSGILPVPTSSGTIVLGQGIEATGIINGTLLATSTASPTSGARIIQEADIALISPLPGLVIVPGAFFDSSSGSSTNLGVAVGVPVAGVAFLAAIAALLWWRKVRTASVAAAVAHESVAAPRDLPMSSVAPSGDAGAAGSTTPADKLAFSEPSGGAAAAGGGAASAAAASHTAGTASAAEPPAAFVELSSSGFASVPTVAAPEVLAGSSPASPAIAATSTAAAAGASGAAAGAGIALGAAAAVAGAAALASSSSFLSPDDETPKPREPGSSSSLSRSLTERTASLLDRPTGEIAARKMTTVVGGLEDDPIAHFVEVVPGFDYDGVDAPADGAAAWASDAADAVGSVPLAAGAAAIAGTEAGTPVAASVEGAGALAAGTVASGAAAPAGSAAAVAVSVSTAASASAASAAASATGASTAASASAASTAASTSAASTAASARAAANAVAAAIVGGAALATGAAVAAASTSHKTAAPEELLDISSESASPPSGVIDGEAGLDVEGADGASHSAGLVTTEASPEAVESTPEKVETTAEAPRAVSEYTDNASVASTAPVFTTVDPPVGGKDPTTNVKPSFIPEPTHPEPALELLASAAAATGAVAAAASTDSAEEVPVALPAESVASSSPETSASPEEGFAPELPPPSSSGAADDSWITSPSTGPLRSSTRLPTSRTGTVILSGGGTRSTEPRRTATAWNPQLPSQQPEDDDVPDLSAYHPPAPTSHVVATPFAPIRADEMPMGVGDLVGIEREFADGWCRGQNITHGRRRGLFPLAVLTPIKSGPSQSVANVAGKNWLAGRKEQTGTEARGEIVVVPPRAESLLRRRASGTRSVRSVGSNGSG</sequence>
<feature type="domain" description="SH3" evidence="6">
    <location>
        <begin position="944"/>
        <end position="1006"/>
    </location>
</feature>
<keyword evidence="8" id="KW-1185">Reference proteome</keyword>
<protein>
    <recommendedName>
        <fullName evidence="6">SH3 domain-containing protein</fullName>
    </recommendedName>
</protein>
<dbReference type="AlphaFoldDB" id="A0A4V1IRH2"/>
<feature type="compositionally biased region" description="Pro residues" evidence="3">
    <location>
        <begin position="213"/>
        <end position="222"/>
    </location>
</feature>
<keyword evidence="1 2" id="KW-0728">SH3 domain</keyword>
<evidence type="ECO:0000313" key="7">
    <source>
        <dbReference type="EMBL" id="RKO90047.1"/>
    </source>
</evidence>
<feature type="compositionally biased region" description="Gly residues" evidence="3">
    <location>
        <begin position="139"/>
        <end position="178"/>
    </location>
</feature>
<keyword evidence="4" id="KW-0472">Membrane</keyword>
<dbReference type="InterPro" id="IPR036028">
    <property type="entry name" value="SH3-like_dom_sf"/>
</dbReference>
<feature type="compositionally biased region" description="Gly residues" evidence="3">
    <location>
        <begin position="80"/>
        <end position="124"/>
    </location>
</feature>
<feature type="region of interest" description="Disordered" evidence="3">
    <location>
        <begin position="481"/>
        <end position="517"/>
    </location>
</feature>
<dbReference type="SUPFAM" id="SSF50044">
    <property type="entry name" value="SH3-domain"/>
    <property type="match status" value="1"/>
</dbReference>
<dbReference type="OrthoDB" id="5340910at2759"/>
<dbReference type="SMART" id="SM00326">
    <property type="entry name" value="SH3"/>
    <property type="match status" value="1"/>
</dbReference>
<feature type="compositionally biased region" description="Low complexity" evidence="3">
    <location>
        <begin position="844"/>
        <end position="860"/>
    </location>
</feature>
<evidence type="ECO:0000313" key="8">
    <source>
        <dbReference type="Proteomes" id="UP000269721"/>
    </source>
</evidence>
<keyword evidence="5" id="KW-0732">Signal</keyword>
<dbReference type="CDD" id="cd00174">
    <property type="entry name" value="SH3"/>
    <property type="match status" value="1"/>
</dbReference>
<feature type="compositionally biased region" description="Low complexity" evidence="3">
    <location>
        <begin position="179"/>
        <end position="212"/>
    </location>
</feature>
<evidence type="ECO:0000256" key="5">
    <source>
        <dbReference type="SAM" id="SignalP"/>
    </source>
</evidence>
<feature type="region of interest" description="Disordered" evidence="3">
    <location>
        <begin position="739"/>
        <end position="809"/>
    </location>
</feature>
<evidence type="ECO:0000256" key="2">
    <source>
        <dbReference type="PROSITE-ProRule" id="PRU00192"/>
    </source>
</evidence>
<feature type="region of interest" description="Disordered" evidence="3">
    <location>
        <begin position="701"/>
        <end position="725"/>
    </location>
</feature>